<evidence type="ECO:0000256" key="9">
    <source>
        <dbReference type="RuleBase" id="RU004320"/>
    </source>
</evidence>
<dbReference type="PROSITE" id="PS01195">
    <property type="entry name" value="PEPT_TRNA_HYDROL_1"/>
    <property type="match status" value="1"/>
</dbReference>
<dbReference type="Proteomes" id="UP001179842">
    <property type="component" value="Chromosome"/>
</dbReference>
<feature type="site" description="Stabilizes the basic form of H active site to accept a proton" evidence="7">
    <location>
        <position position="87"/>
    </location>
</feature>
<dbReference type="HAMAP" id="MF_00083">
    <property type="entry name" value="Pept_tRNA_hydro_bact"/>
    <property type="match status" value="1"/>
</dbReference>
<name>A0ABY8LTQ6_9BACT</name>
<feature type="active site" description="Proton acceptor" evidence="7">
    <location>
        <position position="19"/>
    </location>
</feature>
<dbReference type="InterPro" id="IPR018171">
    <property type="entry name" value="Pept_tRNA_hydro_CS"/>
</dbReference>
<comment type="subunit">
    <text evidence="7">Monomer.</text>
</comment>
<keyword evidence="7" id="KW-0963">Cytoplasm</keyword>
<dbReference type="SUPFAM" id="SSF53178">
    <property type="entry name" value="Peptidyl-tRNA hydrolase-like"/>
    <property type="match status" value="1"/>
</dbReference>
<dbReference type="RefSeq" id="WP_280101922.1">
    <property type="nucleotide sequence ID" value="NZ_CP122979.1"/>
</dbReference>
<comment type="subcellular location">
    <subcellularLocation>
        <location evidence="7">Cytoplasm</location>
    </subcellularLocation>
</comment>
<dbReference type="CDD" id="cd00462">
    <property type="entry name" value="PTH"/>
    <property type="match status" value="1"/>
</dbReference>
<feature type="binding site" evidence="7">
    <location>
        <position position="62"/>
    </location>
    <ligand>
        <name>tRNA</name>
        <dbReference type="ChEBI" id="CHEBI:17843"/>
    </ligand>
</feature>
<dbReference type="PANTHER" id="PTHR17224:SF1">
    <property type="entry name" value="PEPTIDYL-TRNA HYDROLASE"/>
    <property type="match status" value="1"/>
</dbReference>
<dbReference type="EC" id="3.1.1.29" evidence="1 7"/>
<sequence>MKLIVGLGNPGDEYKNTKHNVGFWVIDKIAQELKLNLDKQKFNGIFAKADDYILAKPLTYMNNSGLFVQKIAHFFKISNDDILIIYDDMDFSIGQAAIKNNGSAAGHNGMKDIIEQLGTEQIKRLKIGISRPLNKENKNYVLTPFNNEEQKIIEKVVETAADAAIQFLSNDIRIIVERFNAKNKKRKDSFSS</sequence>
<dbReference type="InterPro" id="IPR036416">
    <property type="entry name" value="Pept_tRNA_hydro_sf"/>
</dbReference>
<comment type="catalytic activity">
    <reaction evidence="7 8">
        <text>an N-acyl-L-alpha-aminoacyl-tRNA + H2O = an N-acyl-L-amino acid + a tRNA + H(+)</text>
        <dbReference type="Rhea" id="RHEA:54448"/>
        <dbReference type="Rhea" id="RHEA-COMP:10123"/>
        <dbReference type="Rhea" id="RHEA-COMP:13883"/>
        <dbReference type="ChEBI" id="CHEBI:15377"/>
        <dbReference type="ChEBI" id="CHEBI:15378"/>
        <dbReference type="ChEBI" id="CHEBI:59874"/>
        <dbReference type="ChEBI" id="CHEBI:78442"/>
        <dbReference type="ChEBI" id="CHEBI:138191"/>
        <dbReference type="EC" id="3.1.1.29"/>
    </reaction>
</comment>
<protein>
    <recommendedName>
        <fullName evidence="6 7">Peptidyl-tRNA hydrolase</fullName>
        <shortName evidence="7">Pth</shortName>
        <ecNumber evidence="1 7">3.1.1.29</ecNumber>
    </recommendedName>
</protein>
<dbReference type="Pfam" id="PF01195">
    <property type="entry name" value="Pept_tRNA_hydro"/>
    <property type="match status" value="1"/>
</dbReference>
<evidence type="ECO:0000256" key="8">
    <source>
        <dbReference type="RuleBase" id="RU000673"/>
    </source>
</evidence>
<evidence type="ECO:0000256" key="3">
    <source>
        <dbReference type="ARBA" id="ARBA00022801"/>
    </source>
</evidence>
<feature type="binding site" evidence="7">
    <location>
        <position position="60"/>
    </location>
    <ligand>
        <name>tRNA</name>
        <dbReference type="ChEBI" id="CHEBI:17843"/>
    </ligand>
</feature>
<proteinExistence type="inferred from homology"/>
<evidence type="ECO:0000313" key="11">
    <source>
        <dbReference type="Proteomes" id="UP001179842"/>
    </source>
</evidence>
<dbReference type="GO" id="GO:0004045">
    <property type="term" value="F:peptidyl-tRNA hydrolase activity"/>
    <property type="evidence" value="ECO:0007669"/>
    <property type="project" value="UniProtKB-EC"/>
</dbReference>
<organism evidence="10 11">
    <name type="scientific">Mesomycoplasma lagogenitalium</name>
    <dbReference type="NCBI Taxonomy" id="171286"/>
    <lineage>
        <taxon>Bacteria</taxon>
        <taxon>Bacillati</taxon>
        <taxon>Mycoplasmatota</taxon>
        <taxon>Mycoplasmoidales</taxon>
        <taxon>Metamycoplasmataceae</taxon>
        <taxon>Mesomycoplasma</taxon>
    </lineage>
</organism>
<comment type="function">
    <text evidence="7">Catalyzes the release of premature peptidyl moieties from peptidyl-tRNA molecules trapped in stalled 50S ribosomal subunits, and thus maintains levels of free tRNAs and 50S ribosomes.</text>
</comment>
<feature type="binding site" evidence="7">
    <location>
        <position position="108"/>
    </location>
    <ligand>
        <name>tRNA</name>
        <dbReference type="ChEBI" id="CHEBI:17843"/>
    </ligand>
</feature>
<keyword evidence="2 7" id="KW-0820">tRNA-binding</keyword>
<keyword evidence="3 7" id="KW-0378">Hydrolase</keyword>
<evidence type="ECO:0000256" key="7">
    <source>
        <dbReference type="HAMAP-Rule" id="MF_00083"/>
    </source>
</evidence>
<feature type="binding site" evidence="7">
    <location>
        <position position="14"/>
    </location>
    <ligand>
        <name>tRNA</name>
        <dbReference type="ChEBI" id="CHEBI:17843"/>
    </ligand>
</feature>
<evidence type="ECO:0000256" key="2">
    <source>
        <dbReference type="ARBA" id="ARBA00022555"/>
    </source>
</evidence>
<gene>
    <name evidence="7 10" type="primary">pth</name>
    <name evidence="10" type="ORF">QEG99_04115</name>
</gene>
<evidence type="ECO:0000313" key="10">
    <source>
        <dbReference type="EMBL" id="WGI36621.1"/>
    </source>
</evidence>
<keyword evidence="4 7" id="KW-0694">RNA-binding</keyword>
<evidence type="ECO:0000256" key="6">
    <source>
        <dbReference type="ARBA" id="ARBA00050038"/>
    </source>
</evidence>
<dbReference type="PANTHER" id="PTHR17224">
    <property type="entry name" value="PEPTIDYL-TRNA HYDROLASE"/>
    <property type="match status" value="1"/>
</dbReference>
<evidence type="ECO:0000256" key="5">
    <source>
        <dbReference type="ARBA" id="ARBA00038063"/>
    </source>
</evidence>
<dbReference type="NCBIfam" id="TIGR00447">
    <property type="entry name" value="pth"/>
    <property type="match status" value="1"/>
</dbReference>
<feature type="site" description="Discriminates between blocked and unblocked aminoacyl-tRNA" evidence="7">
    <location>
        <position position="9"/>
    </location>
</feature>
<dbReference type="InterPro" id="IPR001328">
    <property type="entry name" value="Pept_tRNA_hydro"/>
</dbReference>
<evidence type="ECO:0000256" key="1">
    <source>
        <dbReference type="ARBA" id="ARBA00013260"/>
    </source>
</evidence>
<reference evidence="10" key="1">
    <citation type="submission" date="2023-04" db="EMBL/GenBank/DDBJ databases">
        <title>Completed genome of Mycoplasma lagogenitalium type strain 12MS.</title>
        <authorList>
            <person name="Spergser J."/>
        </authorList>
    </citation>
    <scope>NUCLEOTIDE SEQUENCE</scope>
    <source>
        <strain evidence="10">12MS</strain>
    </source>
</reference>
<comment type="function">
    <text evidence="7">Hydrolyzes ribosome-free peptidyl-tRNAs (with 1 or more amino acids incorporated), which drop off the ribosome during protein synthesis, or as a result of ribosome stalling.</text>
</comment>
<dbReference type="Gene3D" id="3.40.50.1470">
    <property type="entry name" value="Peptidyl-tRNA hydrolase"/>
    <property type="match status" value="1"/>
</dbReference>
<dbReference type="PROSITE" id="PS01196">
    <property type="entry name" value="PEPT_TRNA_HYDROL_2"/>
    <property type="match status" value="1"/>
</dbReference>
<keyword evidence="11" id="KW-1185">Reference proteome</keyword>
<dbReference type="EMBL" id="CP122979">
    <property type="protein sequence ID" value="WGI36621.1"/>
    <property type="molecule type" value="Genomic_DNA"/>
</dbReference>
<comment type="similarity">
    <text evidence="5 7 9">Belongs to the PTH family.</text>
</comment>
<accession>A0ABY8LTQ6</accession>
<evidence type="ECO:0000256" key="4">
    <source>
        <dbReference type="ARBA" id="ARBA00022884"/>
    </source>
</evidence>